<name>A0A366M4K3_9ACTN</name>
<feature type="signal peptide" evidence="1">
    <location>
        <begin position="1"/>
        <end position="19"/>
    </location>
</feature>
<dbReference type="Proteomes" id="UP000253303">
    <property type="component" value="Unassembled WGS sequence"/>
</dbReference>
<dbReference type="Pfam" id="PF26366">
    <property type="entry name" value="DUF8094"/>
    <property type="match status" value="1"/>
</dbReference>
<dbReference type="PROSITE" id="PS51257">
    <property type="entry name" value="PROKAR_LIPOPROTEIN"/>
    <property type="match status" value="1"/>
</dbReference>
<accession>A0A366M4K3</accession>
<keyword evidence="1" id="KW-0732">Signal</keyword>
<proteinExistence type="predicted"/>
<evidence type="ECO:0000313" key="3">
    <source>
        <dbReference type="EMBL" id="RBQ21178.1"/>
    </source>
</evidence>
<dbReference type="AlphaFoldDB" id="A0A366M4K3"/>
<evidence type="ECO:0000313" key="4">
    <source>
        <dbReference type="Proteomes" id="UP000253303"/>
    </source>
</evidence>
<organism evidence="3 4">
    <name type="scientific">Spongiactinospora rosea</name>
    <dbReference type="NCBI Taxonomy" id="2248750"/>
    <lineage>
        <taxon>Bacteria</taxon>
        <taxon>Bacillati</taxon>
        <taxon>Actinomycetota</taxon>
        <taxon>Actinomycetes</taxon>
        <taxon>Streptosporangiales</taxon>
        <taxon>Streptosporangiaceae</taxon>
        <taxon>Spongiactinospora</taxon>
    </lineage>
</organism>
<dbReference type="EMBL" id="QMEY01000001">
    <property type="protein sequence ID" value="RBQ21178.1"/>
    <property type="molecule type" value="Genomic_DNA"/>
</dbReference>
<evidence type="ECO:0000256" key="1">
    <source>
        <dbReference type="SAM" id="SignalP"/>
    </source>
</evidence>
<dbReference type="RefSeq" id="WP_113977370.1">
    <property type="nucleotide sequence ID" value="NZ_QMEY01000001.1"/>
</dbReference>
<sequence length="303" mass="32182">MTRAACAIAITLQSALLTACTEARPQAAPAVPVSAMTVGVRPVSNTEARRAYDRYLRLGDRTYAGLALEISRARPEPFPPGDVRFVIPRPLPGSPRWFLASTVRTQLIFQETRAGWRVVAGSATPAGYRLPEPALDPDGHAMALDEHTTGLYATPRQVAHAHAISLASMHLHPQARAVLAPGTHTSDAARDLQAEQALTRGQWALSITTHDLPALYALRTKDGGALTWYGIRETQTYTPVADPHTAIRFSRPVLAALSRGRAFASRAVIKAAGSFVAVIPPAGATAKAAVAGGWYATTSINGS</sequence>
<feature type="chain" id="PRO_5038838684" description="DUF8094 domain-containing protein" evidence="1">
    <location>
        <begin position="20"/>
        <end position="303"/>
    </location>
</feature>
<feature type="domain" description="DUF8094" evidence="2">
    <location>
        <begin position="72"/>
        <end position="286"/>
    </location>
</feature>
<gene>
    <name evidence="3" type="ORF">DP939_00085</name>
</gene>
<dbReference type="OrthoDB" id="3510378at2"/>
<comment type="caution">
    <text evidence="3">The sequence shown here is derived from an EMBL/GenBank/DDBJ whole genome shotgun (WGS) entry which is preliminary data.</text>
</comment>
<protein>
    <recommendedName>
        <fullName evidence="2">DUF8094 domain-containing protein</fullName>
    </recommendedName>
</protein>
<keyword evidence="4" id="KW-1185">Reference proteome</keyword>
<reference evidence="3 4" key="1">
    <citation type="submission" date="2018-06" db="EMBL/GenBank/DDBJ databases">
        <title>Sphaerisporangium craniellae sp. nov., isolated from a marine sponge in the South China Sea.</title>
        <authorList>
            <person name="Li L."/>
        </authorList>
    </citation>
    <scope>NUCLEOTIDE SEQUENCE [LARGE SCALE GENOMIC DNA]</scope>
    <source>
        <strain evidence="3 4">LHW63015</strain>
    </source>
</reference>
<evidence type="ECO:0000259" key="2">
    <source>
        <dbReference type="Pfam" id="PF26366"/>
    </source>
</evidence>
<dbReference type="InterPro" id="IPR058407">
    <property type="entry name" value="DUF8094"/>
</dbReference>